<organism evidence="2 3">
    <name type="scientific">Pleurodeles waltl</name>
    <name type="common">Iberian ribbed newt</name>
    <dbReference type="NCBI Taxonomy" id="8319"/>
    <lineage>
        <taxon>Eukaryota</taxon>
        <taxon>Metazoa</taxon>
        <taxon>Chordata</taxon>
        <taxon>Craniata</taxon>
        <taxon>Vertebrata</taxon>
        <taxon>Euteleostomi</taxon>
        <taxon>Amphibia</taxon>
        <taxon>Batrachia</taxon>
        <taxon>Caudata</taxon>
        <taxon>Salamandroidea</taxon>
        <taxon>Salamandridae</taxon>
        <taxon>Pleurodelinae</taxon>
        <taxon>Pleurodeles</taxon>
    </lineage>
</organism>
<dbReference type="Proteomes" id="UP001066276">
    <property type="component" value="Chromosome 6"/>
</dbReference>
<comment type="caution">
    <text evidence="2">The sequence shown here is derived from an EMBL/GenBank/DDBJ whole genome shotgun (WGS) entry which is preliminary data.</text>
</comment>
<feature type="region of interest" description="Disordered" evidence="1">
    <location>
        <begin position="1"/>
        <end position="80"/>
    </location>
</feature>
<feature type="compositionally biased region" description="Polar residues" evidence="1">
    <location>
        <begin position="37"/>
        <end position="52"/>
    </location>
</feature>
<name>A0AAV7QV49_PLEWA</name>
<reference evidence="2" key="1">
    <citation type="journal article" date="2022" name="bioRxiv">
        <title>Sequencing and chromosome-scale assembly of the giantPleurodeles waltlgenome.</title>
        <authorList>
            <person name="Brown T."/>
            <person name="Elewa A."/>
            <person name="Iarovenko S."/>
            <person name="Subramanian E."/>
            <person name="Araus A.J."/>
            <person name="Petzold A."/>
            <person name="Susuki M."/>
            <person name="Suzuki K.-i.T."/>
            <person name="Hayashi T."/>
            <person name="Toyoda A."/>
            <person name="Oliveira C."/>
            <person name="Osipova E."/>
            <person name="Leigh N.D."/>
            <person name="Simon A."/>
            <person name="Yun M.H."/>
        </authorList>
    </citation>
    <scope>NUCLEOTIDE SEQUENCE</scope>
    <source>
        <strain evidence="2">20211129_DDA</strain>
        <tissue evidence="2">Liver</tissue>
    </source>
</reference>
<sequence>MPLVAPPGHLRISGPLGLTARPDVPRRARQRALAKPQTDTAGPTRPPVSSGSPFLHARRLRSPLSKPGRTEGNTQGSRCL</sequence>
<protein>
    <submittedName>
        <fullName evidence="2">Uncharacterized protein</fullName>
    </submittedName>
</protein>
<evidence type="ECO:0000313" key="2">
    <source>
        <dbReference type="EMBL" id="KAJ1144402.1"/>
    </source>
</evidence>
<gene>
    <name evidence="2" type="ORF">NDU88_010701</name>
</gene>
<proteinExistence type="predicted"/>
<evidence type="ECO:0000313" key="3">
    <source>
        <dbReference type="Proteomes" id="UP001066276"/>
    </source>
</evidence>
<accession>A0AAV7QV49</accession>
<feature type="compositionally biased region" description="Polar residues" evidence="1">
    <location>
        <begin position="71"/>
        <end position="80"/>
    </location>
</feature>
<dbReference type="AlphaFoldDB" id="A0AAV7QV49"/>
<dbReference type="EMBL" id="JANPWB010000010">
    <property type="protein sequence ID" value="KAJ1144402.1"/>
    <property type="molecule type" value="Genomic_DNA"/>
</dbReference>
<evidence type="ECO:0000256" key="1">
    <source>
        <dbReference type="SAM" id="MobiDB-lite"/>
    </source>
</evidence>
<keyword evidence="3" id="KW-1185">Reference proteome</keyword>